<sequence>MGAVNWLAVVLAAAVGVLIGALRTGRPSQGGRQIVPGKAELAGNYATAIIVFLIGATMLGHSFARIGSETLAVKPWLYFMQSGGVALAFVVPAVWITHVHNRVEPLRRVIDCLFWIVSYLGMGIVFWALG</sequence>
<dbReference type="EMBL" id="FXUI01000001">
    <property type="protein sequence ID" value="SMP52070.1"/>
    <property type="molecule type" value="Genomic_DNA"/>
</dbReference>
<dbReference type="RefSeq" id="WP_103728385.1">
    <property type="nucleotide sequence ID" value="NZ_FXUI01000001.1"/>
</dbReference>
<evidence type="ECO:0000313" key="3">
    <source>
        <dbReference type="Proteomes" id="UP001157910"/>
    </source>
</evidence>
<feature type="transmembrane region" description="Helical" evidence="1">
    <location>
        <begin position="6"/>
        <end position="24"/>
    </location>
</feature>
<evidence type="ECO:0008006" key="4">
    <source>
        <dbReference type="Google" id="ProtNLM"/>
    </source>
</evidence>
<organism evidence="2 3">
    <name type="scientific">Novosphingobium panipatense</name>
    <dbReference type="NCBI Taxonomy" id="428991"/>
    <lineage>
        <taxon>Bacteria</taxon>
        <taxon>Pseudomonadati</taxon>
        <taxon>Pseudomonadota</taxon>
        <taxon>Alphaproteobacteria</taxon>
        <taxon>Sphingomonadales</taxon>
        <taxon>Sphingomonadaceae</taxon>
        <taxon>Novosphingobium</taxon>
    </lineage>
</organism>
<proteinExistence type="predicted"/>
<comment type="caution">
    <text evidence="2">The sequence shown here is derived from an EMBL/GenBank/DDBJ whole genome shotgun (WGS) entry which is preliminary data.</text>
</comment>
<feature type="transmembrane region" description="Helical" evidence="1">
    <location>
        <begin position="76"/>
        <end position="97"/>
    </location>
</feature>
<reference evidence="2 3" key="1">
    <citation type="submission" date="2017-05" db="EMBL/GenBank/DDBJ databases">
        <authorList>
            <person name="Varghese N."/>
            <person name="Submissions S."/>
        </authorList>
    </citation>
    <scope>NUCLEOTIDE SEQUENCE [LARGE SCALE GENOMIC DNA]</scope>
    <source>
        <strain evidence="2 3">SM16</strain>
    </source>
</reference>
<dbReference type="Proteomes" id="UP001157910">
    <property type="component" value="Unassembled WGS sequence"/>
</dbReference>
<keyword evidence="1" id="KW-1133">Transmembrane helix</keyword>
<evidence type="ECO:0000256" key="1">
    <source>
        <dbReference type="SAM" id="Phobius"/>
    </source>
</evidence>
<name>A0ABY1Q206_9SPHN</name>
<accession>A0ABY1Q206</accession>
<protein>
    <recommendedName>
        <fullName evidence="4">DUF1761 domain-containing protein</fullName>
    </recommendedName>
</protein>
<keyword evidence="3" id="KW-1185">Reference proteome</keyword>
<feature type="transmembrane region" description="Helical" evidence="1">
    <location>
        <begin position="109"/>
        <end position="129"/>
    </location>
</feature>
<keyword evidence="1" id="KW-0812">Transmembrane</keyword>
<gene>
    <name evidence="2" type="ORF">SAMN06296065_101235</name>
</gene>
<keyword evidence="1" id="KW-0472">Membrane</keyword>
<feature type="transmembrane region" description="Helical" evidence="1">
    <location>
        <begin position="45"/>
        <end position="64"/>
    </location>
</feature>
<evidence type="ECO:0000313" key="2">
    <source>
        <dbReference type="EMBL" id="SMP52070.1"/>
    </source>
</evidence>